<dbReference type="SUPFAM" id="SSF51197">
    <property type="entry name" value="Clavaminate synthase-like"/>
    <property type="match status" value="1"/>
</dbReference>
<accession>A0A6J6UX04</accession>
<reference evidence="2" key="1">
    <citation type="submission" date="2020-05" db="EMBL/GenBank/DDBJ databases">
        <authorList>
            <person name="Chiriac C."/>
            <person name="Salcher M."/>
            <person name="Ghai R."/>
            <person name="Kavagutti S V."/>
        </authorList>
    </citation>
    <scope>NUCLEOTIDE SEQUENCE</scope>
</reference>
<evidence type="ECO:0000256" key="1">
    <source>
        <dbReference type="ARBA" id="ARBA00023002"/>
    </source>
</evidence>
<gene>
    <name evidence="2" type="ORF">UFOPK2766_02392</name>
</gene>
<dbReference type="PANTHER" id="PTHR20883:SF41">
    <property type="entry name" value="IRON_ALPHA-KETOGLUTARATE-DEPENDENT DIOXYGENASE ASQJ"/>
    <property type="match status" value="1"/>
</dbReference>
<organism evidence="2">
    <name type="scientific">freshwater metagenome</name>
    <dbReference type="NCBI Taxonomy" id="449393"/>
    <lineage>
        <taxon>unclassified sequences</taxon>
        <taxon>metagenomes</taxon>
        <taxon>ecological metagenomes</taxon>
    </lineage>
</organism>
<dbReference type="Gene3D" id="2.60.120.620">
    <property type="entry name" value="q2cbj1_9rhob like domain"/>
    <property type="match status" value="1"/>
</dbReference>
<evidence type="ECO:0000313" key="2">
    <source>
        <dbReference type="EMBL" id="CAB4763844.1"/>
    </source>
</evidence>
<sequence>MQILPCLQRCGEVQLGAVSGVSLSGMEQEIPRFSASASLEEVVTALSSHGAVIIEQLASPELCDRIQAEMEPYLAATRPGRDGFEGSHTRRPGALLARSSSSVEMIAHDLVLAVVDKVLWSQKTTFQLHLTQAICIGPGESAQLLHRDQWSFDFFEFPSDMEVEVSTIWALTEFTEANGATRVAVGKNGLSDAEVGALTQEDTVAASMPRGSVVIYTGKTVHGGGANTTDADRVGINVDYVLGWLRQEENQYLSVPKEIAATLPEKVQRLMGYQMGAYALGYMDDLRDPIRFLREAAPGADDSPTFDTHR</sequence>
<dbReference type="PANTHER" id="PTHR20883">
    <property type="entry name" value="PHYTANOYL-COA DIOXYGENASE DOMAIN CONTAINING 1"/>
    <property type="match status" value="1"/>
</dbReference>
<dbReference type="GO" id="GO:0016491">
    <property type="term" value="F:oxidoreductase activity"/>
    <property type="evidence" value="ECO:0007669"/>
    <property type="project" value="UniProtKB-KW"/>
</dbReference>
<proteinExistence type="predicted"/>
<protein>
    <submittedName>
        <fullName evidence="2">Unannotated protein</fullName>
    </submittedName>
</protein>
<name>A0A6J6UX04_9ZZZZ</name>
<dbReference type="Pfam" id="PF05721">
    <property type="entry name" value="PhyH"/>
    <property type="match status" value="1"/>
</dbReference>
<dbReference type="AlphaFoldDB" id="A0A6J6UX04"/>
<dbReference type="InterPro" id="IPR008775">
    <property type="entry name" value="Phytyl_CoA_dOase-like"/>
</dbReference>
<keyword evidence="1" id="KW-0560">Oxidoreductase</keyword>
<dbReference type="EMBL" id="CAEZYU010000194">
    <property type="protein sequence ID" value="CAB4763844.1"/>
    <property type="molecule type" value="Genomic_DNA"/>
</dbReference>